<dbReference type="InterPro" id="IPR014043">
    <property type="entry name" value="Acyl_transferase_dom"/>
</dbReference>
<dbReference type="PANTHER" id="PTHR43775:SF29">
    <property type="entry name" value="ASPERFURANONE POLYKETIDE SYNTHASE AFOG-RELATED"/>
    <property type="match status" value="1"/>
</dbReference>
<feature type="domain" description="Carrier" evidence="9">
    <location>
        <begin position="2504"/>
        <end position="2581"/>
    </location>
</feature>
<evidence type="ECO:0000256" key="3">
    <source>
        <dbReference type="ARBA" id="ARBA00022679"/>
    </source>
</evidence>
<dbReference type="PROSITE" id="PS52019">
    <property type="entry name" value="PKS_MFAS_DH"/>
    <property type="match status" value="1"/>
</dbReference>
<dbReference type="InterPro" id="IPR057326">
    <property type="entry name" value="KR_dom"/>
</dbReference>
<dbReference type="GO" id="GO:0004315">
    <property type="term" value="F:3-oxoacyl-[acyl-carrier-protein] synthase activity"/>
    <property type="evidence" value="ECO:0007669"/>
    <property type="project" value="InterPro"/>
</dbReference>
<dbReference type="Gene3D" id="3.40.366.10">
    <property type="entry name" value="Malonyl-Coenzyme A Acyl Carrier Protein, domain 2"/>
    <property type="match status" value="1"/>
</dbReference>
<dbReference type="Pfam" id="PF08240">
    <property type="entry name" value="ADH_N"/>
    <property type="match status" value="1"/>
</dbReference>
<dbReference type="SMART" id="SM00822">
    <property type="entry name" value="PKS_KR"/>
    <property type="match status" value="1"/>
</dbReference>
<reference evidence="13" key="2">
    <citation type="submission" date="2015-01" db="EMBL/GenBank/DDBJ databases">
        <title>Evolutionary Origins and Diversification of the Mycorrhizal Mutualists.</title>
        <authorList>
            <consortium name="DOE Joint Genome Institute"/>
            <consortium name="Mycorrhizal Genomics Consortium"/>
            <person name="Kohler A."/>
            <person name="Kuo A."/>
            <person name="Nagy L.G."/>
            <person name="Floudas D."/>
            <person name="Copeland A."/>
            <person name="Barry K.W."/>
            <person name="Cichocki N."/>
            <person name="Veneault-Fourrey C."/>
            <person name="LaButti K."/>
            <person name="Lindquist E.A."/>
            <person name="Lipzen A."/>
            <person name="Lundell T."/>
            <person name="Morin E."/>
            <person name="Murat C."/>
            <person name="Riley R."/>
            <person name="Ohm R."/>
            <person name="Sun H."/>
            <person name="Tunlid A."/>
            <person name="Henrissat B."/>
            <person name="Grigoriev I.V."/>
            <person name="Hibbett D.S."/>
            <person name="Martin F."/>
        </authorList>
    </citation>
    <scope>NUCLEOTIDE SEQUENCE [LARGE SCALE GENOMIC DNA]</scope>
    <source>
        <strain evidence="13">Zn</strain>
    </source>
</reference>
<evidence type="ECO:0000313" key="12">
    <source>
        <dbReference type="EMBL" id="KIM99715.1"/>
    </source>
</evidence>
<dbReference type="SMART" id="SM00826">
    <property type="entry name" value="PKS_DH"/>
    <property type="match status" value="1"/>
</dbReference>
<dbReference type="Gene3D" id="3.40.47.10">
    <property type="match status" value="1"/>
</dbReference>
<dbReference type="InterPro" id="IPR049552">
    <property type="entry name" value="PKS_DH_N"/>
</dbReference>
<evidence type="ECO:0000256" key="8">
    <source>
        <dbReference type="PROSITE-ProRule" id="PRU01363"/>
    </source>
</evidence>
<dbReference type="InterPro" id="IPR013217">
    <property type="entry name" value="Methyltransf_12"/>
</dbReference>
<dbReference type="Gene3D" id="3.90.180.10">
    <property type="entry name" value="Medium-chain alcohol dehydrogenases, catalytic domain"/>
    <property type="match status" value="1"/>
</dbReference>
<dbReference type="Pfam" id="PF16197">
    <property type="entry name" value="KAsynt_C_assoc"/>
    <property type="match status" value="1"/>
</dbReference>
<feature type="active site" description="Proton acceptor; for dehydratase activity" evidence="8">
    <location>
        <position position="984"/>
    </location>
</feature>
<dbReference type="InterPro" id="IPR036291">
    <property type="entry name" value="NAD(P)-bd_dom_sf"/>
</dbReference>
<dbReference type="Pfam" id="PF00109">
    <property type="entry name" value="ketoacyl-synt"/>
    <property type="match status" value="1"/>
</dbReference>
<dbReference type="InterPro" id="IPR050091">
    <property type="entry name" value="PKS_NRPS_Biosynth_Enz"/>
</dbReference>
<evidence type="ECO:0000259" key="9">
    <source>
        <dbReference type="PROSITE" id="PS50075"/>
    </source>
</evidence>
<sequence>MAIIGMACQFPQEAENPEKFWELLLEGRSAMTEFPKEKLNIDSHYHPDSAHGSSMNNRGGHFLKNNGAAFDAQFFTLTKVEVLSMDPQQRILMENVYLALENAGISMDQATASKTSVFVGAFTNDYQKSILGKDPDVTLKYMPTGTSNSILANRVSWFYNFKGTSLTLDTACSSSLVAFHLACQDLRDGRAEMAVVSGVNVIEDPELFYRMSALGFLSPDSRCYSFDHRANGYSRGEGVGTVILKPLSAALRDGNTIRAVVRGTGVNSDGRTPGITMPSKEAQETLIQDVYSKAGLDPRDTEFVEAHGTGTPAGDPVEAGAIAMGFNRKDMATPLYIGALKSNVGHMEGASGVAGLIKSVMILEKGIIPPNINFEKVNPRIPVNEWNISFPLEPMAWPKSGLRRISVNSFGFGGTNAHAVLDDAYHYLQGRNISGLHRTITSKPTLNTIEFEKPIDSPKSRLFVWSTSDETGTKRLCEAYREFLSTTKVVIPEDRYLDELSYTLAKKRTLFPYRSYVQATTLSDLVTNLSAEAGPLKPLRSKANTNLGFVFTGQGAQWARMGIELLQYPAFKRSFEQADEFIKTLNCPWTLLDEIHKAATESRINSPAVSQTMCTVLQVALVDLLATWNIMPARVVGHSSGEIAAAYATGAISRESAWKVAYYRGVVSSAQSECQGAMMAVGLSEDLLLPYMQKVNSELNGELIIACFNSPKSLTISGDEAKVDALKTLLDADDIFARKLKVTNAYHSAHMLPVADEYLRLIGDISLKPNGSLKSHSTAQHPQMYSSVSGKLITPHELSTGQYWVDNMIKQVRFSQAVVEMCSPEAGQGRRRIGKGGDAPVQMLLEVGPHLALQSACSDSLSAAQLPTPYSCLLKRNLDAVTSTLDTVGKLFCLGCPVDLHAVNHTSHYTEGKAPPVRMAIDLPGYAFNHSQTYWPESRLSKNFRFRKYPTHDLLGTSVPDWNPAEPRWRHMIRLSENPWLRDHEITGAVVYPGVGYIIMAIEASRQLSESKSDITGFRLRDISIKAALQVPDVEDGVEVILSMRAVTESSLGASAIWREFWISSYSPDGETWTEHCRGKISVEYKRDTGPIDNGREAAGMQEMFTDLLKQTLENCQNAIDMTNLYSELETIGLTFGPLFKNLSEAKFAGGYQGEAVAKVTVPDVADSMPRNHLEPHVIHPATMDSMLHMFLAAFQDLTGGAKIVEPLLPVFLQEVWVSAAVDNTPGHTFTAHGSVRRISQKKLQATITVWDSEGVGRVSVRGMQAVPLQDTAIESAGDRNLCFNIKWKPDVDLLEAANGHAYFEKALEQNPADEDEILRMTKELQLATIIYVRDAIKGIESNPPEAGLLWYHEKYMELLRHWWSEYENGRILHQNPEWQGIMDDPYATKTFLERVAVETLDGKLLARLGPKMVPVLRQEADAIELMFGDDILEVYYRETIGTARIQSQLKSYLETVGHKWTNLKVLEIGAGTGGTSTSVLSSLCPVVDGNLDTKASSLGSYTYTDISAGFFEAAKEKFRNWRSFMNFKTLNIEKNPIEQGFEAGDYDIIVAANVLHATTDLNATLENVRSLLRPGGKLILVEGTQPEMLRGPMCFGLLPGWWLSIEPERNLGPLLPKQGWNEILQKHAFNGTELFLQDNKDPGIHFQSLIISSATHEKSDIEIFSQETLVIVSSSNKSTDIGTSLQNRLRELALDNVSIVEYTDLDNRNLRETTCVVLPELFDPILADMDTTTMASIRHMLTAAAKVLWVSKDLTASPEAAMANGIIRTLRWERDLDESNLVTLSFGSDSMAQDKITDIIGKIFQYQFLQLHDQRHAEYVYKAGLVHINRLYYSQRVNSFLHLKTAKPSPQHKPFGENPSRALSLSVRTPGLLDTLEFIDDAKRDTPLGDWEIEVCIQATGLNFRDVMVAMNEIDDVTLGLEAGGIITRIGSDNAQNFEVGDRVMILSKISGCFQTYARTTQDLAVKIPDNMSFEVAAAIPVTFSTAYYCLVDIARLARGESILIHAAAGGVGQAAIMLAQHLGAVVYVTVSSEEKRTLIMETYNIPTEHIFSSRGLSFAQGIMRVTKNRGVDVVLNSLSGEALRRSWDCIAPFGRFIEIGKKDVYANGKLDMYAFSKSATFAAVDLNLVIHLDPKTGGRLLRESLNLWERNVVQVTSPFNVFTYTQIEEAFRMMQAGKHIGKVVLKANPEDVVRVVPSLETPYMFSPNASYILPGGLGGIGRSTSRWMVSRGARSLIFINRSATWTESTKAAVGELLAELKQKGCTATVFECDISNRDMLAKVIEQCKATLPPIKGCIHGAMQLKDSAFENMTLENFNAALRPKVQGSWNLHQLLPKDLDFFIMLSSVAGVLGNRGQSNYAAGNNYQDALALHRQSLGLPSYSLDLGNILSVGFIAENKDLFQGNMSAITQEGVREDELLSVFEYHVDPRHWSSNVVDSQVCIGLVTADTFKRKGMPLPSFLSTPLFIRLCSETATSGSALDGDSGGVAVQTLLSSATSPEQASSIVAEAIVKRLSTTLAIQADDIDPGKPIHFYGVDSLVAMEFRSWFAKSMACDIPVLDIMGNSSISVLSKRIAGLSKYTSADAKPTPAGGSGGEKEAQ</sequence>
<evidence type="ECO:0000256" key="5">
    <source>
        <dbReference type="ARBA" id="ARBA00023002"/>
    </source>
</evidence>
<dbReference type="CDD" id="cd05195">
    <property type="entry name" value="enoyl_red"/>
    <property type="match status" value="1"/>
</dbReference>
<dbReference type="Pfam" id="PF08659">
    <property type="entry name" value="KR"/>
    <property type="match status" value="1"/>
</dbReference>
<dbReference type="Gene3D" id="3.40.50.150">
    <property type="entry name" value="Vaccinia Virus protein VP39"/>
    <property type="match status" value="1"/>
</dbReference>
<dbReference type="InterPro" id="IPR020806">
    <property type="entry name" value="PKS_PP-bd"/>
</dbReference>
<dbReference type="STRING" id="913774.A0A0C3GUH7"/>
<dbReference type="Pfam" id="PF08242">
    <property type="entry name" value="Methyltransf_12"/>
    <property type="match status" value="1"/>
</dbReference>
<dbReference type="GO" id="GO:0006633">
    <property type="term" value="P:fatty acid biosynthetic process"/>
    <property type="evidence" value="ECO:0007669"/>
    <property type="project" value="InterPro"/>
</dbReference>
<dbReference type="InterPro" id="IPR014030">
    <property type="entry name" value="Ketoacyl_synth_N"/>
</dbReference>
<dbReference type="Gene3D" id="3.40.50.720">
    <property type="entry name" value="NAD(P)-binding Rossmann-like Domain"/>
    <property type="match status" value="1"/>
</dbReference>
<dbReference type="SMART" id="SM00827">
    <property type="entry name" value="PKS_AT"/>
    <property type="match status" value="1"/>
</dbReference>
<accession>A0A0C3GUH7</accession>
<evidence type="ECO:0000256" key="2">
    <source>
        <dbReference type="ARBA" id="ARBA00022553"/>
    </source>
</evidence>
<keyword evidence="1" id="KW-0596">Phosphopantetheine</keyword>
<dbReference type="SMART" id="SM00829">
    <property type="entry name" value="PKS_ER"/>
    <property type="match status" value="1"/>
</dbReference>
<reference evidence="12 13" key="1">
    <citation type="submission" date="2014-04" db="EMBL/GenBank/DDBJ databases">
        <authorList>
            <consortium name="DOE Joint Genome Institute"/>
            <person name="Kuo A."/>
            <person name="Martino E."/>
            <person name="Perotto S."/>
            <person name="Kohler A."/>
            <person name="Nagy L.G."/>
            <person name="Floudas D."/>
            <person name="Copeland A."/>
            <person name="Barry K.W."/>
            <person name="Cichocki N."/>
            <person name="Veneault-Fourrey C."/>
            <person name="LaButti K."/>
            <person name="Lindquist E.A."/>
            <person name="Lipzen A."/>
            <person name="Lundell T."/>
            <person name="Morin E."/>
            <person name="Murat C."/>
            <person name="Sun H."/>
            <person name="Tunlid A."/>
            <person name="Henrissat B."/>
            <person name="Grigoriev I.V."/>
            <person name="Hibbett D.S."/>
            <person name="Martin F."/>
            <person name="Nordberg H.P."/>
            <person name="Cantor M.N."/>
            <person name="Hua S.X."/>
        </authorList>
    </citation>
    <scope>NUCLEOTIDE SEQUENCE [LARGE SCALE GENOMIC DNA]</scope>
    <source>
        <strain evidence="12 13">Zn</strain>
    </source>
</reference>
<evidence type="ECO:0000256" key="6">
    <source>
        <dbReference type="ARBA" id="ARBA00023268"/>
    </source>
</evidence>
<keyword evidence="6" id="KW-0511">Multifunctional enzyme</keyword>
<dbReference type="Pfam" id="PF13602">
    <property type="entry name" value="ADH_zinc_N_2"/>
    <property type="match status" value="1"/>
</dbReference>
<dbReference type="PROSITE" id="PS00606">
    <property type="entry name" value="KS3_1"/>
    <property type="match status" value="1"/>
</dbReference>
<dbReference type="HOGENOM" id="CLU_000022_31_0_1"/>
<dbReference type="InterPro" id="IPR049551">
    <property type="entry name" value="PKS_DH_C"/>
</dbReference>
<keyword evidence="3" id="KW-0808">Transferase</keyword>
<dbReference type="SMART" id="SM00823">
    <property type="entry name" value="PKS_PP"/>
    <property type="match status" value="1"/>
</dbReference>
<dbReference type="GO" id="GO:0031177">
    <property type="term" value="F:phosphopantetheine binding"/>
    <property type="evidence" value="ECO:0007669"/>
    <property type="project" value="InterPro"/>
</dbReference>
<evidence type="ECO:0000259" key="10">
    <source>
        <dbReference type="PROSITE" id="PS52004"/>
    </source>
</evidence>
<dbReference type="InterPro" id="IPR016039">
    <property type="entry name" value="Thiolase-like"/>
</dbReference>
<keyword evidence="2" id="KW-0597">Phosphoprotein</keyword>
<dbReference type="InParanoid" id="A0A0C3GUH7"/>
<gene>
    <name evidence="12" type="ORF">OIDMADRAFT_200887</name>
</gene>
<dbReference type="InterPro" id="IPR011032">
    <property type="entry name" value="GroES-like_sf"/>
</dbReference>
<dbReference type="CDD" id="cd00833">
    <property type="entry name" value="PKS"/>
    <property type="match status" value="1"/>
</dbReference>
<dbReference type="InterPro" id="IPR014031">
    <property type="entry name" value="Ketoacyl_synth_C"/>
</dbReference>
<dbReference type="Pfam" id="PF23297">
    <property type="entry name" value="ACP_SdgA_C"/>
    <property type="match status" value="1"/>
</dbReference>
<dbReference type="GO" id="GO:0016491">
    <property type="term" value="F:oxidoreductase activity"/>
    <property type="evidence" value="ECO:0007669"/>
    <property type="project" value="UniProtKB-KW"/>
</dbReference>
<dbReference type="InterPro" id="IPR042104">
    <property type="entry name" value="PKS_dehydratase_sf"/>
</dbReference>
<dbReference type="InterPro" id="IPR049900">
    <property type="entry name" value="PKS_mFAS_DH"/>
</dbReference>
<dbReference type="InterPro" id="IPR020807">
    <property type="entry name" value="PKS_DH"/>
</dbReference>
<dbReference type="GO" id="GO:1901336">
    <property type="term" value="P:lactone biosynthetic process"/>
    <property type="evidence" value="ECO:0007669"/>
    <property type="project" value="UniProtKB-ARBA"/>
</dbReference>
<feature type="region of interest" description="N-terminal hotdog fold" evidence="8">
    <location>
        <begin position="952"/>
        <end position="1088"/>
    </location>
</feature>
<evidence type="ECO:0000259" key="11">
    <source>
        <dbReference type="PROSITE" id="PS52019"/>
    </source>
</evidence>
<feature type="region of interest" description="C-terminal hotdog fold" evidence="8">
    <location>
        <begin position="1117"/>
        <end position="1275"/>
    </location>
</feature>
<dbReference type="InterPro" id="IPR009081">
    <property type="entry name" value="PP-bd_ACP"/>
</dbReference>
<dbReference type="SUPFAM" id="SSF51735">
    <property type="entry name" value="NAD(P)-binding Rossmann-fold domains"/>
    <property type="match status" value="2"/>
</dbReference>
<dbReference type="SUPFAM" id="SSF52151">
    <property type="entry name" value="FabD/lysophospholipase-like"/>
    <property type="match status" value="1"/>
</dbReference>
<dbReference type="Gene3D" id="1.10.1200.10">
    <property type="entry name" value="ACP-like"/>
    <property type="match status" value="1"/>
</dbReference>
<dbReference type="InterPro" id="IPR013968">
    <property type="entry name" value="PKS_KR"/>
</dbReference>
<evidence type="ECO:0000256" key="1">
    <source>
        <dbReference type="ARBA" id="ARBA00022450"/>
    </source>
</evidence>
<evidence type="ECO:0000313" key="13">
    <source>
        <dbReference type="Proteomes" id="UP000054321"/>
    </source>
</evidence>
<dbReference type="InterPro" id="IPR029063">
    <property type="entry name" value="SAM-dependent_MTases_sf"/>
</dbReference>
<dbReference type="InterPro" id="IPR018201">
    <property type="entry name" value="Ketoacyl_synth_AS"/>
</dbReference>
<dbReference type="Proteomes" id="UP000054321">
    <property type="component" value="Unassembled WGS sequence"/>
</dbReference>
<organism evidence="12 13">
    <name type="scientific">Oidiodendron maius (strain Zn)</name>
    <dbReference type="NCBI Taxonomy" id="913774"/>
    <lineage>
        <taxon>Eukaryota</taxon>
        <taxon>Fungi</taxon>
        <taxon>Dikarya</taxon>
        <taxon>Ascomycota</taxon>
        <taxon>Pezizomycotina</taxon>
        <taxon>Leotiomycetes</taxon>
        <taxon>Leotiomycetes incertae sedis</taxon>
        <taxon>Myxotrichaceae</taxon>
        <taxon>Oidiodendron</taxon>
    </lineage>
</organism>
<protein>
    <submittedName>
        <fullName evidence="12">Uncharacterized protein</fullName>
    </submittedName>
</protein>
<dbReference type="InterPro" id="IPR020843">
    <property type="entry name" value="ER"/>
</dbReference>
<proteinExistence type="predicted"/>
<dbReference type="InterPro" id="IPR016036">
    <property type="entry name" value="Malonyl_transacylase_ACP-bd"/>
</dbReference>
<dbReference type="InterPro" id="IPR032821">
    <property type="entry name" value="PKS_assoc"/>
</dbReference>
<name>A0A0C3GUH7_OIDMZ</name>
<feature type="domain" description="PKS/mFAS DH" evidence="11">
    <location>
        <begin position="952"/>
        <end position="1275"/>
    </location>
</feature>
<dbReference type="PANTHER" id="PTHR43775">
    <property type="entry name" value="FATTY ACID SYNTHASE"/>
    <property type="match status" value="1"/>
</dbReference>
<evidence type="ECO:0000256" key="7">
    <source>
        <dbReference type="ARBA" id="ARBA00023315"/>
    </source>
</evidence>
<dbReference type="SUPFAM" id="SSF47336">
    <property type="entry name" value="ACP-like"/>
    <property type="match status" value="1"/>
</dbReference>
<keyword evidence="7" id="KW-0012">Acyltransferase</keyword>
<dbReference type="InterPro" id="IPR001227">
    <property type="entry name" value="Ac_transferase_dom_sf"/>
</dbReference>
<dbReference type="CDD" id="cd02440">
    <property type="entry name" value="AdoMet_MTases"/>
    <property type="match status" value="1"/>
</dbReference>
<dbReference type="InterPro" id="IPR016035">
    <property type="entry name" value="Acyl_Trfase/lysoPLipase"/>
</dbReference>
<feature type="active site" description="Proton donor; for dehydratase activity" evidence="8">
    <location>
        <position position="1185"/>
    </location>
</feature>
<dbReference type="Pfam" id="PF02801">
    <property type="entry name" value="Ketoacyl-synt_C"/>
    <property type="match status" value="1"/>
</dbReference>
<dbReference type="InterPro" id="IPR036736">
    <property type="entry name" value="ACP-like_sf"/>
</dbReference>
<dbReference type="GO" id="GO:0004312">
    <property type="term" value="F:fatty acid synthase activity"/>
    <property type="evidence" value="ECO:0007669"/>
    <property type="project" value="TreeGrafter"/>
</dbReference>
<dbReference type="PROSITE" id="PS52004">
    <property type="entry name" value="KS3_2"/>
    <property type="match status" value="1"/>
</dbReference>
<keyword evidence="5" id="KW-0560">Oxidoreductase</keyword>
<dbReference type="Pfam" id="PF00698">
    <property type="entry name" value="Acyl_transf_1"/>
    <property type="match status" value="1"/>
</dbReference>
<dbReference type="SUPFAM" id="SSF53335">
    <property type="entry name" value="S-adenosyl-L-methionine-dependent methyltransferases"/>
    <property type="match status" value="1"/>
</dbReference>
<feature type="domain" description="Ketosynthase family 3 (KS3)" evidence="10">
    <location>
        <begin position="1"/>
        <end position="423"/>
    </location>
</feature>
<keyword evidence="4" id="KW-0521">NADP</keyword>
<dbReference type="Pfam" id="PF14765">
    <property type="entry name" value="PS-DH"/>
    <property type="match status" value="1"/>
</dbReference>
<evidence type="ECO:0000256" key="4">
    <source>
        <dbReference type="ARBA" id="ARBA00022857"/>
    </source>
</evidence>
<keyword evidence="13" id="KW-1185">Reference proteome</keyword>
<dbReference type="GO" id="GO:0044550">
    <property type="term" value="P:secondary metabolite biosynthetic process"/>
    <property type="evidence" value="ECO:0007669"/>
    <property type="project" value="UniProtKB-ARBA"/>
</dbReference>
<dbReference type="SUPFAM" id="SSF55048">
    <property type="entry name" value="Probable ACP-binding domain of malonyl-CoA ACP transacylase"/>
    <property type="match status" value="1"/>
</dbReference>
<dbReference type="OrthoDB" id="329835at2759"/>
<dbReference type="Pfam" id="PF21089">
    <property type="entry name" value="PKS_DH_N"/>
    <property type="match status" value="1"/>
</dbReference>
<dbReference type="Gene3D" id="3.10.129.110">
    <property type="entry name" value="Polyketide synthase dehydratase"/>
    <property type="match status" value="1"/>
</dbReference>
<dbReference type="InterPro" id="IPR020841">
    <property type="entry name" value="PKS_Beta-ketoAc_synthase_dom"/>
</dbReference>
<dbReference type="SUPFAM" id="SSF50129">
    <property type="entry name" value="GroES-like"/>
    <property type="match status" value="1"/>
</dbReference>
<dbReference type="InterPro" id="IPR013154">
    <property type="entry name" value="ADH-like_N"/>
</dbReference>
<dbReference type="FunFam" id="3.40.50.720:FF:000209">
    <property type="entry name" value="Polyketide synthase Pks12"/>
    <property type="match status" value="1"/>
</dbReference>
<dbReference type="PROSITE" id="PS50075">
    <property type="entry name" value="CARRIER"/>
    <property type="match status" value="1"/>
</dbReference>
<dbReference type="SMART" id="SM00825">
    <property type="entry name" value="PKS_KS"/>
    <property type="match status" value="1"/>
</dbReference>
<dbReference type="EMBL" id="KN832878">
    <property type="protein sequence ID" value="KIM99715.1"/>
    <property type="molecule type" value="Genomic_DNA"/>
</dbReference>
<dbReference type="SUPFAM" id="SSF53901">
    <property type="entry name" value="Thiolase-like"/>
    <property type="match status" value="1"/>
</dbReference>